<dbReference type="EMBL" id="HE601041">
    <property type="protein sequence ID" value="CAP27577.2"/>
    <property type="molecule type" value="Genomic_DNA"/>
</dbReference>
<feature type="compositionally biased region" description="Basic and acidic residues" evidence="1">
    <location>
        <begin position="66"/>
        <end position="99"/>
    </location>
</feature>
<dbReference type="HOGENOM" id="CLU_1361524_0_0_1"/>
<dbReference type="GeneID" id="8587812"/>
<dbReference type="AlphaFoldDB" id="A8X4L7"/>
<dbReference type="RefSeq" id="XP_045093510.1">
    <property type="nucleotide sequence ID" value="XM_045240534.1"/>
</dbReference>
<evidence type="ECO:0000313" key="2">
    <source>
        <dbReference type="EMBL" id="CAP27577.2"/>
    </source>
</evidence>
<proteinExistence type="predicted"/>
<evidence type="ECO:0000313" key="4">
    <source>
        <dbReference type="WormBase" id="CBG07539"/>
    </source>
</evidence>
<protein>
    <submittedName>
        <fullName evidence="2">Protein CBG07539</fullName>
    </submittedName>
</protein>
<name>A8X4L7_CAEBR</name>
<feature type="compositionally biased region" description="Polar residues" evidence="1">
    <location>
        <begin position="142"/>
        <end position="157"/>
    </location>
</feature>
<sequence>MNFDLLVTRQIEYMEYHHEIAPGESESDAEKERRSRNLEKAAHSQQKAEWDAEKEGIDQMADNFSDDIREQADLVKSLKKERDKEKQRKENEWNARKEDLEAQVREAQVFMEKFQNLAQQFPRCQALPAPFLPKSRCGMSDGQEQLNGESSTFSRTNESGRRKCPRRAELLDKTEPPASRQQPKVFYRGAQGRHERSKKRK</sequence>
<feature type="region of interest" description="Disordered" evidence="1">
    <location>
        <begin position="128"/>
        <end position="201"/>
    </location>
</feature>
<feature type="compositionally biased region" description="Basic and acidic residues" evidence="1">
    <location>
        <begin position="28"/>
        <end position="57"/>
    </location>
</feature>
<dbReference type="KEGG" id="cbr:CBG_07539"/>
<organism evidence="2 3">
    <name type="scientific">Caenorhabditis briggsae</name>
    <dbReference type="NCBI Taxonomy" id="6238"/>
    <lineage>
        <taxon>Eukaryota</taxon>
        <taxon>Metazoa</taxon>
        <taxon>Ecdysozoa</taxon>
        <taxon>Nematoda</taxon>
        <taxon>Chromadorea</taxon>
        <taxon>Rhabditida</taxon>
        <taxon>Rhabditina</taxon>
        <taxon>Rhabditomorpha</taxon>
        <taxon>Rhabditoidea</taxon>
        <taxon>Rhabditidae</taxon>
        <taxon>Peloderinae</taxon>
        <taxon>Caenorhabditis</taxon>
    </lineage>
</organism>
<evidence type="ECO:0000313" key="3">
    <source>
        <dbReference type="Proteomes" id="UP000008549"/>
    </source>
</evidence>
<dbReference type="Proteomes" id="UP000008549">
    <property type="component" value="Unassembled WGS sequence"/>
</dbReference>
<keyword evidence="3" id="KW-1185">Reference proteome</keyword>
<feature type="compositionally biased region" description="Basic and acidic residues" evidence="1">
    <location>
        <begin position="158"/>
        <end position="175"/>
    </location>
</feature>
<reference evidence="2 3" key="1">
    <citation type="journal article" date="2003" name="PLoS Biol.">
        <title>The genome sequence of Caenorhabditis briggsae: a platform for comparative genomics.</title>
        <authorList>
            <person name="Stein L.D."/>
            <person name="Bao Z."/>
            <person name="Blasiar D."/>
            <person name="Blumenthal T."/>
            <person name="Brent M.R."/>
            <person name="Chen N."/>
            <person name="Chinwalla A."/>
            <person name="Clarke L."/>
            <person name="Clee C."/>
            <person name="Coghlan A."/>
            <person name="Coulson A."/>
            <person name="D'Eustachio P."/>
            <person name="Fitch D.H."/>
            <person name="Fulton L.A."/>
            <person name="Fulton R.E."/>
            <person name="Griffiths-Jones S."/>
            <person name="Harris T.W."/>
            <person name="Hillier L.W."/>
            <person name="Kamath R."/>
            <person name="Kuwabara P.E."/>
            <person name="Mardis E.R."/>
            <person name="Marra M.A."/>
            <person name="Miner T.L."/>
            <person name="Minx P."/>
            <person name="Mullikin J.C."/>
            <person name="Plumb R.W."/>
            <person name="Rogers J."/>
            <person name="Schein J.E."/>
            <person name="Sohrmann M."/>
            <person name="Spieth J."/>
            <person name="Stajich J.E."/>
            <person name="Wei C."/>
            <person name="Willey D."/>
            <person name="Wilson R.K."/>
            <person name="Durbin R."/>
            <person name="Waterston R.H."/>
        </authorList>
    </citation>
    <scope>NUCLEOTIDE SEQUENCE [LARGE SCALE GENOMIC DNA]</scope>
    <source>
        <strain evidence="2 3">AF16</strain>
    </source>
</reference>
<dbReference type="WormBase" id="CBG07539">
    <property type="protein sequence ID" value="CBP40709"/>
    <property type="gene ID" value="WBGene00029543"/>
</dbReference>
<gene>
    <name evidence="2 4" type="ORF">CBG07539</name>
    <name evidence="2" type="ORF">CBG_07539</name>
</gene>
<evidence type="ECO:0000256" key="1">
    <source>
        <dbReference type="SAM" id="MobiDB-lite"/>
    </source>
</evidence>
<feature type="region of interest" description="Disordered" evidence="1">
    <location>
        <begin position="18"/>
        <end position="99"/>
    </location>
</feature>
<accession>A8X4L7</accession>
<reference evidence="2 3" key="2">
    <citation type="journal article" date="2011" name="PLoS Genet.">
        <title>Caenorhabditis briggsae recombinant inbred line genotypes reveal inter-strain incompatibility and the evolution of recombination.</title>
        <authorList>
            <person name="Ross J.A."/>
            <person name="Koboldt D.C."/>
            <person name="Staisch J.E."/>
            <person name="Chamberlin H.M."/>
            <person name="Gupta B.P."/>
            <person name="Miller R.D."/>
            <person name="Baird S.E."/>
            <person name="Haag E.S."/>
        </authorList>
    </citation>
    <scope>NUCLEOTIDE SEQUENCE [LARGE SCALE GENOMIC DNA]</scope>
    <source>
        <strain evidence="2 3">AF16</strain>
    </source>
</reference>
<dbReference type="CTD" id="8587812"/>
<dbReference type="InParanoid" id="A8X4L7"/>